<sequence length="176" mass="19547">MTRRALHQATQQKRAGLVTEVQATPMRAVTSATSGGKHYAIRPQTQNNVHMCRQRPYSRTGSTLSCITQNGRVPPVQRWTGAGSRPDGHFHRCGSTPCHQDDREARRLQRAVQYNNADRLVNVVPCSLRPVNKKGECAQVCGVSVEEGRYGLRSRASHDSPMYGERTPDVAVFASY</sequence>
<evidence type="ECO:0000313" key="1">
    <source>
        <dbReference type="EMBL" id="KAH6948945.1"/>
    </source>
</evidence>
<name>A0ACB7TQ59_HYAAI</name>
<keyword evidence="2" id="KW-1185">Reference proteome</keyword>
<protein>
    <submittedName>
        <fullName evidence="1">Uncharacterized protein</fullName>
    </submittedName>
</protein>
<accession>A0ACB7TQ59</accession>
<comment type="caution">
    <text evidence="1">The sequence shown here is derived from an EMBL/GenBank/DDBJ whole genome shotgun (WGS) entry which is preliminary data.</text>
</comment>
<evidence type="ECO:0000313" key="2">
    <source>
        <dbReference type="Proteomes" id="UP000821845"/>
    </source>
</evidence>
<dbReference type="Proteomes" id="UP000821845">
    <property type="component" value="Chromosome 1"/>
</dbReference>
<reference evidence="1" key="1">
    <citation type="submission" date="2020-05" db="EMBL/GenBank/DDBJ databases">
        <title>Large-scale comparative analyses of tick genomes elucidate their genetic diversity and vector capacities.</title>
        <authorList>
            <person name="Jia N."/>
            <person name="Wang J."/>
            <person name="Shi W."/>
            <person name="Du L."/>
            <person name="Sun Y."/>
            <person name="Zhan W."/>
            <person name="Jiang J."/>
            <person name="Wang Q."/>
            <person name="Zhang B."/>
            <person name="Ji P."/>
            <person name="Sakyi L.B."/>
            <person name="Cui X."/>
            <person name="Yuan T."/>
            <person name="Jiang B."/>
            <person name="Yang W."/>
            <person name="Lam T.T.-Y."/>
            <person name="Chang Q."/>
            <person name="Ding S."/>
            <person name="Wang X."/>
            <person name="Zhu J."/>
            <person name="Ruan X."/>
            <person name="Zhao L."/>
            <person name="Wei J."/>
            <person name="Que T."/>
            <person name="Du C."/>
            <person name="Cheng J."/>
            <person name="Dai P."/>
            <person name="Han X."/>
            <person name="Huang E."/>
            <person name="Gao Y."/>
            <person name="Liu J."/>
            <person name="Shao H."/>
            <person name="Ye R."/>
            <person name="Li L."/>
            <person name="Wei W."/>
            <person name="Wang X."/>
            <person name="Wang C."/>
            <person name="Yang T."/>
            <person name="Huo Q."/>
            <person name="Li W."/>
            <person name="Guo W."/>
            <person name="Chen H."/>
            <person name="Zhou L."/>
            <person name="Ni X."/>
            <person name="Tian J."/>
            <person name="Zhou Y."/>
            <person name="Sheng Y."/>
            <person name="Liu T."/>
            <person name="Pan Y."/>
            <person name="Xia L."/>
            <person name="Li J."/>
            <person name="Zhao F."/>
            <person name="Cao W."/>
        </authorList>
    </citation>
    <scope>NUCLEOTIDE SEQUENCE</scope>
    <source>
        <strain evidence="1">Hyas-2018</strain>
    </source>
</reference>
<dbReference type="EMBL" id="CM023481">
    <property type="protein sequence ID" value="KAH6948945.1"/>
    <property type="molecule type" value="Genomic_DNA"/>
</dbReference>
<gene>
    <name evidence="1" type="ORF">HPB50_027201</name>
</gene>
<proteinExistence type="predicted"/>
<organism evidence="1 2">
    <name type="scientific">Hyalomma asiaticum</name>
    <name type="common">Tick</name>
    <dbReference type="NCBI Taxonomy" id="266040"/>
    <lineage>
        <taxon>Eukaryota</taxon>
        <taxon>Metazoa</taxon>
        <taxon>Ecdysozoa</taxon>
        <taxon>Arthropoda</taxon>
        <taxon>Chelicerata</taxon>
        <taxon>Arachnida</taxon>
        <taxon>Acari</taxon>
        <taxon>Parasitiformes</taxon>
        <taxon>Ixodida</taxon>
        <taxon>Ixodoidea</taxon>
        <taxon>Ixodidae</taxon>
        <taxon>Hyalomminae</taxon>
        <taxon>Hyalomma</taxon>
    </lineage>
</organism>